<dbReference type="KEGG" id="ache:ACHE_50816A"/>
<organism evidence="1 2">
    <name type="scientific">Aspergillus chevalieri</name>
    <name type="common">Eurotium chevalieri</name>
    <dbReference type="NCBI Taxonomy" id="182096"/>
    <lineage>
        <taxon>Eukaryota</taxon>
        <taxon>Fungi</taxon>
        <taxon>Dikarya</taxon>
        <taxon>Ascomycota</taxon>
        <taxon>Pezizomycotina</taxon>
        <taxon>Eurotiomycetes</taxon>
        <taxon>Eurotiomycetidae</taxon>
        <taxon>Eurotiales</taxon>
        <taxon>Aspergillaceae</taxon>
        <taxon>Aspergillus</taxon>
        <taxon>Aspergillus subgen. Aspergillus</taxon>
    </lineage>
</organism>
<dbReference type="EMBL" id="AP024420">
    <property type="protein sequence ID" value="BCR89618.1"/>
    <property type="molecule type" value="Genomic_DNA"/>
</dbReference>
<accession>A0A7R7VT03</accession>
<name>A0A7R7VT03_ASPCH</name>
<dbReference type="Proteomes" id="UP000637239">
    <property type="component" value="Chromosome 5"/>
</dbReference>
<reference evidence="1" key="2">
    <citation type="submission" date="2021-02" db="EMBL/GenBank/DDBJ databases">
        <title>Aspergillus chevalieri M1 genome sequence.</title>
        <authorList>
            <person name="Kadooka C."/>
            <person name="Mori K."/>
            <person name="Futagami T."/>
        </authorList>
    </citation>
    <scope>NUCLEOTIDE SEQUENCE</scope>
    <source>
        <strain evidence="1">M1</strain>
    </source>
</reference>
<proteinExistence type="predicted"/>
<gene>
    <name evidence="1" type="ORF">ACHE_50816A</name>
</gene>
<dbReference type="RefSeq" id="XP_043138140.1">
    <property type="nucleotide sequence ID" value="XM_043280574.1"/>
</dbReference>
<dbReference type="AlphaFoldDB" id="A0A7R7VT03"/>
<evidence type="ECO:0000313" key="1">
    <source>
        <dbReference type="EMBL" id="BCR89618.1"/>
    </source>
</evidence>
<protein>
    <submittedName>
        <fullName evidence="1">Uncharacterized protein</fullName>
    </submittedName>
</protein>
<dbReference type="GeneID" id="66983976"/>
<sequence>MSWVEVVPMSGILGVEKAQADYKKYILNPDIDKKTLEILYGQMADALLELWKLGFDRIGSLRLDEAGKSQLKDHHFDSAFE</sequence>
<evidence type="ECO:0000313" key="2">
    <source>
        <dbReference type="Proteomes" id="UP000637239"/>
    </source>
</evidence>
<reference evidence="1" key="1">
    <citation type="submission" date="2021-01" db="EMBL/GenBank/DDBJ databases">
        <authorList>
            <consortium name="Aspergillus chevalieri M1 genome sequencing consortium"/>
            <person name="Kazuki M."/>
            <person name="Futagami T."/>
        </authorList>
    </citation>
    <scope>NUCLEOTIDE SEQUENCE</scope>
    <source>
        <strain evidence="1">M1</strain>
    </source>
</reference>
<keyword evidence="2" id="KW-1185">Reference proteome</keyword>